<dbReference type="SUPFAM" id="SSF57903">
    <property type="entry name" value="FYVE/PHD zinc finger"/>
    <property type="match status" value="1"/>
</dbReference>
<organism evidence="2 3">
    <name type="scientific">Bemisia tabaci</name>
    <name type="common">Sweetpotato whitefly</name>
    <name type="synonym">Aleurodes tabaci</name>
    <dbReference type="NCBI Taxonomy" id="7038"/>
    <lineage>
        <taxon>Eukaryota</taxon>
        <taxon>Metazoa</taxon>
        <taxon>Ecdysozoa</taxon>
        <taxon>Arthropoda</taxon>
        <taxon>Hexapoda</taxon>
        <taxon>Insecta</taxon>
        <taxon>Pterygota</taxon>
        <taxon>Neoptera</taxon>
        <taxon>Paraneoptera</taxon>
        <taxon>Hemiptera</taxon>
        <taxon>Sternorrhyncha</taxon>
        <taxon>Aleyrodoidea</taxon>
        <taxon>Aleyrodidae</taxon>
        <taxon>Aleyrodinae</taxon>
        <taxon>Bemisia</taxon>
    </lineage>
</organism>
<reference evidence="2" key="1">
    <citation type="submission" date="2021-12" db="EMBL/GenBank/DDBJ databases">
        <authorList>
            <person name="King R."/>
        </authorList>
    </citation>
    <scope>NUCLEOTIDE SEQUENCE</scope>
</reference>
<keyword evidence="1" id="KW-0175">Coiled coil</keyword>
<dbReference type="InterPro" id="IPR013083">
    <property type="entry name" value="Znf_RING/FYVE/PHD"/>
</dbReference>
<sequence>MTEKCSVCAKVCRRKSNKVTCVTCSIVAHSECVGLGRKESAWQCKRCVETTVQEEAESAEASCSTSTSIIPSAPSLDVMSELTLFRTEQGEQNRDVGKSLELMHNKVNDINLGLDSQARIITNLQSMVENLQSENEQLKMDVSELKMRVGDTEQYSRRNTIEMQSSPYMESTGARGRESPQQSCSLCESLRQALGAVCSNDCIDGCIRFKNRVKKCVQCFLIGLLEILAKCVL</sequence>
<proteinExistence type="predicted"/>
<dbReference type="InterPro" id="IPR011011">
    <property type="entry name" value="Znf_FYVE_PHD"/>
</dbReference>
<dbReference type="Gene3D" id="3.30.40.10">
    <property type="entry name" value="Zinc/RING finger domain, C3HC4 (zinc finger)"/>
    <property type="match status" value="1"/>
</dbReference>
<evidence type="ECO:0008006" key="4">
    <source>
        <dbReference type="Google" id="ProtNLM"/>
    </source>
</evidence>
<evidence type="ECO:0000313" key="3">
    <source>
        <dbReference type="Proteomes" id="UP001152759"/>
    </source>
</evidence>
<dbReference type="AlphaFoldDB" id="A0A9P0ABF3"/>
<keyword evidence="3" id="KW-1185">Reference proteome</keyword>
<gene>
    <name evidence="2" type="ORF">BEMITA_LOCUS9446</name>
</gene>
<dbReference type="CDD" id="cd15489">
    <property type="entry name" value="PHD_SF"/>
    <property type="match status" value="1"/>
</dbReference>
<feature type="coiled-coil region" evidence="1">
    <location>
        <begin position="114"/>
        <end position="148"/>
    </location>
</feature>
<name>A0A9P0ABF3_BEMTA</name>
<evidence type="ECO:0000313" key="2">
    <source>
        <dbReference type="EMBL" id="CAH0390750.1"/>
    </source>
</evidence>
<dbReference type="EMBL" id="OU963866">
    <property type="protein sequence ID" value="CAH0390750.1"/>
    <property type="molecule type" value="Genomic_DNA"/>
</dbReference>
<dbReference type="Proteomes" id="UP001152759">
    <property type="component" value="Chromosome 5"/>
</dbReference>
<evidence type="ECO:0000256" key="1">
    <source>
        <dbReference type="SAM" id="Coils"/>
    </source>
</evidence>
<accession>A0A9P0ABF3</accession>
<protein>
    <recommendedName>
        <fullName evidence="4">PHD-type domain-containing protein</fullName>
    </recommendedName>
</protein>